<dbReference type="Gene3D" id="3.30.1240.10">
    <property type="match status" value="1"/>
</dbReference>
<dbReference type="InterPro" id="IPR023214">
    <property type="entry name" value="HAD_sf"/>
</dbReference>
<dbReference type="PROSITE" id="PS01229">
    <property type="entry name" value="COF_2"/>
    <property type="match status" value="1"/>
</dbReference>
<dbReference type="SUPFAM" id="SSF56784">
    <property type="entry name" value="HAD-like"/>
    <property type="match status" value="1"/>
</dbReference>
<dbReference type="NCBIfam" id="TIGR01484">
    <property type="entry name" value="HAD-SF-IIB"/>
    <property type="match status" value="1"/>
</dbReference>
<reference evidence="1 2" key="1">
    <citation type="submission" date="2018-06" db="EMBL/GenBank/DDBJ databases">
        <title>Paenibacillus imtechensis sp. nov.</title>
        <authorList>
            <person name="Pinnaka A.K."/>
            <person name="Singh H."/>
            <person name="Kaur M."/>
        </authorList>
    </citation>
    <scope>NUCLEOTIDE SEQUENCE [LARGE SCALE GENOMIC DNA]</scope>
    <source>
        <strain evidence="1 2">SMB1</strain>
    </source>
</reference>
<dbReference type="AlphaFoldDB" id="A0A2W1LKS4"/>
<dbReference type="InterPro" id="IPR000150">
    <property type="entry name" value="Cof"/>
</dbReference>
<dbReference type="CDD" id="cd07516">
    <property type="entry name" value="HAD_Pase"/>
    <property type="match status" value="1"/>
</dbReference>
<evidence type="ECO:0000313" key="1">
    <source>
        <dbReference type="EMBL" id="PZD95562.1"/>
    </source>
</evidence>
<evidence type="ECO:0000313" key="2">
    <source>
        <dbReference type="Proteomes" id="UP000249522"/>
    </source>
</evidence>
<dbReference type="PANTHER" id="PTHR10000:SF55">
    <property type="entry name" value="5-AMINO-6-(5-PHOSPHO-D-RIBITYLAMINO)URACIL PHOSPHATASE YCSE"/>
    <property type="match status" value="1"/>
</dbReference>
<keyword evidence="2" id="KW-1185">Reference proteome</keyword>
<dbReference type="GO" id="GO:0005829">
    <property type="term" value="C:cytosol"/>
    <property type="evidence" value="ECO:0007669"/>
    <property type="project" value="TreeGrafter"/>
</dbReference>
<gene>
    <name evidence="1" type="ORF">DNH61_13620</name>
</gene>
<dbReference type="InterPro" id="IPR036412">
    <property type="entry name" value="HAD-like_sf"/>
</dbReference>
<proteinExistence type="predicted"/>
<accession>A0A2W1LKS4</accession>
<dbReference type="PROSITE" id="PS01228">
    <property type="entry name" value="COF_1"/>
    <property type="match status" value="1"/>
</dbReference>
<name>A0A2W1LKS4_9BACL</name>
<dbReference type="Proteomes" id="UP000249522">
    <property type="component" value="Unassembled WGS sequence"/>
</dbReference>
<protein>
    <submittedName>
        <fullName evidence="1">HAD family phosphatase</fullName>
    </submittedName>
</protein>
<dbReference type="PANTHER" id="PTHR10000">
    <property type="entry name" value="PHOSPHOSERINE PHOSPHATASE"/>
    <property type="match status" value="1"/>
</dbReference>
<dbReference type="GO" id="GO:0000287">
    <property type="term" value="F:magnesium ion binding"/>
    <property type="evidence" value="ECO:0007669"/>
    <property type="project" value="TreeGrafter"/>
</dbReference>
<dbReference type="GO" id="GO:0016791">
    <property type="term" value="F:phosphatase activity"/>
    <property type="evidence" value="ECO:0007669"/>
    <property type="project" value="TreeGrafter"/>
</dbReference>
<sequence length="299" mass="32534">MRIIAIDLDGTLLSDDLTVHQKDVEAIREAQQREDLLVIIATGRALFDARQILDRYGLSCPVIASNGAQICVDDQLLSLHAMERETVRPMLEWLNAKGMYCQVYLPDAIKVSDRGISQLKSQLKEVLAADPAYKEDIFWKSIKAQVYQYGLEEVEGSIGADDYEGVIKLMIVSPDRELLAKANAYLQGIEGCVVSSSGTYNLEVMGTGVDKGTALQAICQHYGTSAESAVVIGDNQNDLPMFRVAGTGIAMGNARGELVQIATHHTLSNRECGVAHAFHSLILQPQQEPGRSGLIGSES</sequence>
<dbReference type="OrthoDB" id="9806027at2"/>
<dbReference type="SFLD" id="SFLDS00003">
    <property type="entry name" value="Haloacid_Dehalogenase"/>
    <property type="match status" value="1"/>
</dbReference>
<dbReference type="RefSeq" id="WP_111147192.1">
    <property type="nucleotide sequence ID" value="NZ_QKRB01000044.1"/>
</dbReference>
<dbReference type="EMBL" id="QKRB01000044">
    <property type="protein sequence ID" value="PZD95562.1"/>
    <property type="molecule type" value="Genomic_DNA"/>
</dbReference>
<organism evidence="1 2">
    <name type="scientific">Paenibacillus sambharensis</name>
    <dbReference type="NCBI Taxonomy" id="1803190"/>
    <lineage>
        <taxon>Bacteria</taxon>
        <taxon>Bacillati</taxon>
        <taxon>Bacillota</taxon>
        <taxon>Bacilli</taxon>
        <taxon>Bacillales</taxon>
        <taxon>Paenibacillaceae</taxon>
        <taxon>Paenibacillus</taxon>
    </lineage>
</organism>
<dbReference type="SFLD" id="SFLDG01140">
    <property type="entry name" value="C2.B:_Phosphomannomutase_and_P"/>
    <property type="match status" value="1"/>
</dbReference>
<dbReference type="InterPro" id="IPR006379">
    <property type="entry name" value="HAD-SF_hydro_IIB"/>
</dbReference>
<dbReference type="Pfam" id="PF08282">
    <property type="entry name" value="Hydrolase_3"/>
    <property type="match status" value="1"/>
</dbReference>
<comment type="caution">
    <text evidence="1">The sequence shown here is derived from an EMBL/GenBank/DDBJ whole genome shotgun (WGS) entry which is preliminary data.</text>
</comment>
<dbReference type="Gene3D" id="3.40.50.1000">
    <property type="entry name" value="HAD superfamily/HAD-like"/>
    <property type="match status" value="1"/>
</dbReference>
<dbReference type="NCBIfam" id="TIGR00099">
    <property type="entry name" value="Cof-subfamily"/>
    <property type="match status" value="1"/>
</dbReference>